<dbReference type="InterPro" id="IPR023210">
    <property type="entry name" value="NADP_OxRdtase_dom"/>
</dbReference>
<dbReference type="SUPFAM" id="SSF51430">
    <property type="entry name" value="NAD(P)-linked oxidoreductase"/>
    <property type="match status" value="1"/>
</dbReference>
<protein>
    <submittedName>
        <fullName evidence="8">Aldose reductase</fullName>
    </submittedName>
</protein>
<feature type="domain" description="NADP-dependent oxidoreductase" evidence="7">
    <location>
        <begin position="19"/>
        <end position="296"/>
    </location>
</feature>
<proteinExistence type="inferred from homology"/>
<evidence type="ECO:0000256" key="6">
    <source>
        <dbReference type="PIRSR" id="PIRSR000097-3"/>
    </source>
</evidence>
<dbReference type="PANTHER" id="PTHR11732">
    <property type="entry name" value="ALDO/KETO REDUCTASE"/>
    <property type="match status" value="1"/>
</dbReference>
<keyword evidence="9" id="KW-1185">Reference proteome</keyword>
<evidence type="ECO:0000256" key="1">
    <source>
        <dbReference type="ARBA" id="ARBA00007905"/>
    </source>
</evidence>
<dbReference type="FunFam" id="3.20.20.100:FF:000006">
    <property type="entry name" value="Aldo-keto reductase family 1 member A1"/>
    <property type="match status" value="1"/>
</dbReference>
<dbReference type="PROSITE" id="PS00063">
    <property type="entry name" value="ALDOKETO_REDUCTASE_3"/>
    <property type="match status" value="1"/>
</dbReference>
<dbReference type="AlphaFoldDB" id="A0A1W0WMP1"/>
<evidence type="ECO:0000256" key="2">
    <source>
        <dbReference type="ARBA" id="ARBA00022857"/>
    </source>
</evidence>
<dbReference type="PROSITE" id="PS00798">
    <property type="entry name" value="ALDOKETO_REDUCTASE_1"/>
    <property type="match status" value="1"/>
</dbReference>
<dbReference type="PROSITE" id="PS00062">
    <property type="entry name" value="ALDOKETO_REDUCTASE_2"/>
    <property type="match status" value="1"/>
</dbReference>
<evidence type="ECO:0000256" key="4">
    <source>
        <dbReference type="PIRSR" id="PIRSR000097-1"/>
    </source>
</evidence>
<keyword evidence="3" id="KW-0560">Oxidoreductase</keyword>
<dbReference type="InterPro" id="IPR020471">
    <property type="entry name" value="AKR"/>
</dbReference>
<name>A0A1W0WMP1_HYPEX</name>
<sequence length="325" mass="36439">MAPSVPTVKLPAGTPLPVIGLGTWKSSPGQVGQAVKDAIDLGYRHFDCAFIYQNEDEIGAAFAEKIKEGVVKREDLFVTSKIWNTFHSNQKVHEAIDKTLAALRFEYLDLLLIHWPFGYKEGGDLFPKDANDKMAHTDVDYVETWKALEEVHKAGKAKNIGLSNFNVEQVQRVVENSTVAPACHQIEVHVYLQNKKLIDFSKSKGMVVVAYSPLGSNDRPKGPGFGDFPAPLEDAVVKKIAAKHKKQPGHVLLKFLLQQDLVVIPKSVSKERLKANLEVFDFTLDNEDLNELQKLDKHGEYRACTMGQDNSHIYYPFDRKYDSSS</sequence>
<dbReference type="OrthoDB" id="416253at2759"/>
<feature type="site" description="Lowers pKa of active site Tyr" evidence="6">
    <location>
        <position position="81"/>
    </location>
</feature>
<organism evidence="8 9">
    <name type="scientific">Hypsibius exemplaris</name>
    <name type="common">Freshwater tardigrade</name>
    <dbReference type="NCBI Taxonomy" id="2072580"/>
    <lineage>
        <taxon>Eukaryota</taxon>
        <taxon>Metazoa</taxon>
        <taxon>Ecdysozoa</taxon>
        <taxon>Tardigrada</taxon>
        <taxon>Eutardigrada</taxon>
        <taxon>Parachela</taxon>
        <taxon>Hypsibioidea</taxon>
        <taxon>Hypsibiidae</taxon>
        <taxon>Hypsibius</taxon>
    </lineage>
</organism>
<dbReference type="PIRSF" id="PIRSF000097">
    <property type="entry name" value="AKR"/>
    <property type="match status" value="1"/>
</dbReference>
<dbReference type="Pfam" id="PF00248">
    <property type="entry name" value="Aldo_ket_red"/>
    <property type="match status" value="1"/>
</dbReference>
<comment type="similarity">
    <text evidence="1">Belongs to the aldo/keto reductase family.</text>
</comment>
<evidence type="ECO:0000313" key="9">
    <source>
        <dbReference type="Proteomes" id="UP000192578"/>
    </source>
</evidence>
<evidence type="ECO:0000256" key="5">
    <source>
        <dbReference type="PIRSR" id="PIRSR000097-2"/>
    </source>
</evidence>
<dbReference type="EMBL" id="MTYJ01000073">
    <property type="protein sequence ID" value="OQV16486.1"/>
    <property type="molecule type" value="Genomic_DNA"/>
</dbReference>
<accession>A0A1W0WMP1</accession>
<dbReference type="Gene3D" id="3.20.20.100">
    <property type="entry name" value="NADP-dependent oxidoreductase domain"/>
    <property type="match status" value="1"/>
</dbReference>
<gene>
    <name evidence="8" type="ORF">BV898_09325</name>
</gene>
<dbReference type="PRINTS" id="PR00069">
    <property type="entry name" value="ALDKETRDTASE"/>
</dbReference>
<feature type="binding site" evidence="5">
    <location>
        <position position="114"/>
    </location>
    <ligand>
        <name>substrate</name>
    </ligand>
</feature>
<keyword evidence="2" id="KW-0521">NADP</keyword>
<dbReference type="InterPro" id="IPR018170">
    <property type="entry name" value="Aldo/ket_reductase_CS"/>
</dbReference>
<dbReference type="Proteomes" id="UP000192578">
    <property type="component" value="Unassembled WGS sequence"/>
</dbReference>
<feature type="active site" description="Proton donor" evidence="4">
    <location>
        <position position="52"/>
    </location>
</feature>
<reference evidence="9" key="1">
    <citation type="submission" date="2017-01" db="EMBL/GenBank/DDBJ databases">
        <title>Comparative genomics of anhydrobiosis in the tardigrade Hypsibius dujardini.</title>
        <authorList>
            <person name="Yoshida Y."/>
            <person name="Koutsovoulos G."/>
            <person name="Laetsch D."/>
            <person name="Stevens L."/>
            <person name="Kumar S."/>
            <person name="Horikawa D."/>
            <person name="Ishino K."/>
            <person name="Komine S."/>
            <person name="Tomita M."/>
            <person name="Blaxter M."/>
            <person name="Arakawa K."/>
        </authorList>
    </citation>
    <scope>NUCLEOTIDE SEQUENCE [LARGE SCALE GENOMIC DNA]</scope>
    <source>
        <strain evidence="9">Z151</strain>
    </source>
</reference>
<evidence type="ECO:0000313" key="8">
    <source>
        <dbReference type="EMBL" id="OQV16486.1"/>
    </source>
</evidence>
<dbReference type="GO" id="GO:0016491">
    <property type="term" value="F:oxidoreductase activity"/>
    <property type="evidence" value="ECO:0007669"/>
    <property type="project" value="UniProtKB-KW"/>
</dbReference>
<evidence type="ECO:0000259" key="7">
    <source>
        <dbReference type="Pfam" id="PF00248"/>
    </source>
</evidence>
<evidence type="ECO:0000256" key="3">
    <source>
        <dbReference type="ARBA" id="ARBA00023002"/>
    </source>
</evidence>
<comment type="caution">
    <text evidence="8">The sequence shown here is derived from an EMBL/GenBank/DDBJ whole genome shotgun (WGS) entry which is preliminary data.</text>
</comment>
<dbReference type="InterPro" id="IPR036812">
    <property type="entry name" value="NAD(P)_OxRdtase_dom_sf"/>
</dbReference>